<dbReference type="Ensembl" id="ENSSPUT00000023006.1">
    <property type="protein sequence ID" value="ENSSPUP00000021586.1"/>
    <property type="gene ID" value="ENSSPUG00000016573.1"/>
</dbReference>
<dbReference type="AlphaFoldDB" id="A0A8D0HCB9"/>
<accession>A0A8D0HCB9</accession>
<proteinExistence type="predicted"/>
<dbReference type="GO" id="GO:0042162">
    <property type="term" value="F:telomeric DNA binding"/>
    <property type="evidence" value="ECO:0007669"/>
    <property type="project" value="TreeGrafter"/>
</dbReference>
<reference evidence="1" key="2">
    <citation type="submission" date="2025-09" db="UniProtKB">
        <authorList>
            <consortium name="Ensembl"/>
        </authorList>
    </citation>
    <scope>IDENTIFICATION</scope>
</reference>
<dbReference type="GO" id="GO:0005829">
    <property type="term" value="C:cytosol"/>
    <property type="evidence" value="ECO:0007669"/>
    <property type="project" value="TreeGrafter"/>
</dbReference>
<protein>
    <submittedName>
        <fullName evidence="1">Uncharacterized protein</fullName>
    </submittedName>
</protein>
<dbReference type="GO" id="GO:0051083">
    <property type="term" value="P:'de novo' cotranslational protein folding"/>
    <property type="evidence" value="ECO:0007669"/>
    <property type="project" value="TreeGrafter"/>
</dbReference>
<dbReference type="GeneTree" id="ENSGT00390000006698"/>
<dbReference type="PANTHER" id="PTHR15830">
    <property type="entry name" value="TELOMERE LENGTH REGULATION PROTEIN TEL2 FAMILY MEMBER"/>
    <property type="match status" value="1"/>
</dbReference>
<keyword evidence="2" id="KW-1185">Reference proteome</keyword>
<sequence length="213" mass="23686">MDPDSFEVQCTVQEAISALSSSKDGAQIIKTLQRIKRYLDGTENPAPMKEKKEFTSMHFTTFLQSLVSNLSPDWLELLPPDQQKELWDNFFLEGPAEQAFLVLVDSIISTDPSFRLMKVIGVLEQFLQNGGLSTLIWEVCEQQAQAGSPALQEALLNKVVCLPDHFSNKLQGENLPIFFPPNYFPLLGAEIILVLQRISDSLKGEVAGGSLLC</sequence>
<organism evidence="1 2">
    <name type="scientific">Sphenodon punctatus</name>
    <name type="common">Tuatara</name>
    <name type="synonym">Hatteria punctata</name>
    <dbReference type="NCBI Taxonomy" id="8508"/>
    <lineage>
        <taxon>Eukaryota</taxon>
        <taxon>Metazoa</taxon>
        <taxon>Chordata</taxon>
        <taxon>Craniata</taxon>
        <taxon>Vertebrata</taxon>
        <taxon>Euteleostomi</taxon>
        <taxon>Lepidosauria</taxon>
        <taxon>Sphenodontia</taxon>
        <taxon>Sphenodontidae</taxon>
        <taxon>Sphenodon</taxon>
    </lineage>
</organism>
<dbReference type="InterPro" id="IPR051970">
    <property type="entry name" value="TEL2_Regulation"/>
</dbReference>
<name>A0A8D0HCB9_SPHPU</name>
<dbReference type="PANTHER" id="PTHR15830:SF10">
    <property type="entry name" value="TELOMERE LENGTH REGULATION PROTEIN TEL2 HOMOLOG"/>
    <property type="match status" value="1"/>
</dbReference>
<evidence type="ECO:0000313" key="1">
    <source>
        <dbReference type="Ensembl" id="ENSSPUP00000021586.1"/>
    </source>
</evidence>
<evidence type="ECO:0000313" key="2">
    <source>
        <dbReference type="Proteomes" id="UP000694392"/>
    </source>
</evidence>
<dbReference type="Proteomes" id="UP000694392">
    <property type="component" value="Unplaced"/>
</dbReference>
<dbReference type="GO" id="GO:0051879">
    <property type="term" value="F:Hsp90 protein binding"/>
    <property type="evidence" value="ECO:0007669"/>
    <property type="project" value="TreeGrafter"/>
</dbReference>
<reference evidence="1" key="1">
    <citation type="submission" date="2025-08" db="UniProtKB">
        <authorList>
            <consortium name="Ensembl"/>
        </authorList>
    </citation>
    <scope>IDENTIFICATION</scope>
</reference>